<protein>
    <recommendedName>
        <fullName evidence="1">Anti-CBASS protein Acb1-like N-terminal domain-containing protein</fullName>
    </recommendedName>
</protein>
<gene>
    <name evidence="2" type="ORF">SAMN05216466_10789</name>
</gene>
<organism evidence="2 3">
    <name type="scientific">Paraburkholderia phenazinium</name>
    <dbReference type="NCBI Taxonomy" id="60549"/>
    <lineage>
        <taxon>Bacteria</taxon>
        <taxon>Pseudomonadati</taxon>
        <taxon>Pseudomonadota</taxon>
        <taxon>Betaproteobacteria</taxon>
        <taxon>Burkholderiales</taxon>
        <taxon>Burkholderiaceae</taxon>
        <taxon>Paraburkholderia</taxon>
    </lineage>
</organism>
<sequence>MSGNNEEGGAATLGVSMGNNSPLMKILMAEDIQPGDSPSYELCKTILAFHPIGAKMVDAPIKKAQSQKRTIKIPGGPEKDLIKAFEKEWEQTGSIGADKVIANVMRTSRAYGAGSVVAGALDFPTDEPLPMDRLHELDLYYNVLDPLNTAGSLVLNQDPNAPDFQKPQHIRVGKADYHPSRAVVMLNEQPIYIEWSNSAFGFVGRSVYQRALYPLKSFVQSMITDNAILEKAMLLVMKMQSPGAVIDQQSRAWFGFKRQALKGAKTGNVISIGVNESIESIDLKNVRDAAEFARNNVLKNIATSDNMPASLINQETLAEGFGEGTEDAKVIAEYIAEFRKSMAPIYRFFDNIVMRRAWNPDFYASIQRKYPGYADTPYETAFYEWKNAFEAEWPNLLVEPDSEKAKVDDIVMKAAIAIVEVLSPMLDPESKADLALWLADIMNERELMFSAPLELDREAIANYVPPTPMTESEPEPMVESGRT</sequence>
<reference evidence="2 3" key="1">
    <citation type="submission" date="2016-10" db="EMBL/GenBank/DDBJ databases">
        <authorList>
            <person name="de Groot N.N."/>
        </authorList>
    </citation>
    <scope>NUCLEOTIDE SEQUENCE [LARGE SCALE GENOMIC DNA]</scope>
    <source>
        <strain evidence="2 3">LMG 2247</strain>
    </source>
</reference>
<dbReference type="Proteomes" id="UP000199706">
    <property type="component" value="Unassembled WGS sequence"/>
</dbReference>
<dbReference type="AlphaFoldDB" id="A0A1G7ZMK2"/>
<dbReference type="Pfam" id="PF06381">
    <property type="entry name" value="Phage_portal_3"/>
    <property type="match status" value="1"/>
</dbReference>
<evidence type="ECO:0000313" key="2">
    <source>
        <dbReference type="EMBL" id="SDH09786.1"/>
    </source>
</evidence>
<dbReference type="InterPro" id="IPR024459">
    <property type="entry name" value="Acb1-like_N"/>
</dbReference>
<feature type="domain" description="Anti-CBASS protein Acb1-like N-terminal" evidence="1">
    <location>
        <begin position="47"/>
        <end position="357"/>
    </location>
</feature>
<evidence type="ECO:0000313" key="3">
    <source>
        <dbReference type="Proteomes" id="UP000199706"/>
    </source>
</evidence>
<proteinExistence type="predicted"/>
<name>A0A1G7ZMK2_9BURK</name>
<accession>A0A1G7ZMK2</accession>
<dbReference type="EMBL" id="FNCJ01000007">
    <property type="protein sequence ID" value="SDH09786.1"/>
    <property type="molecule type" value="Genomic_DNA"/>
</dbReference>
<dbReference type="RefSeq" id="WP_244896656.1">
    <property type="nucleotide sequence ID" value="NZ_FNCJ01000007.1"/>
</dbReference>
<evidence type="ECO:0000259" key="1">
    <source>
        <dbReference type="Pfam" id="PF06381"/>
    </source>
</evidence>